<reference evidence="2" key="1">
    <citation type="journal article" date="2023" name="Mol. Biol. Evol.">
        <title>Third-Generation Sequencing Reveals the Adaptive Role of the Epigenome in Three Deep-Sea Polychaetes.</title>
        <authorList>
            <person name="Perez M."/>
            <person name="Aroh O."/>
            <person name="Sun Y."/>
            <person name="Lan Y."/>
            <person name="Juniper S.K."/>
            <person name="Young C.R."/>
            <person name="Angers B."/>
            <person name="Qian P.Y."/>
        </authorList>
    </citation>
    <scope>NUCLEOTIDE SEQUENCE</scope>
    <source>
        <strain evidence="2">R07B-5</strain>
    </source>
</reference>
<keyword evidence="1" id="KW-0472">Membrane</keyword>
<dbReference type="EMBL" id="JAODUO010004503">
    <property type="protein sequence ID" value="KAK2143493.1"/>
    <property type="molecule type" value="Genomic_DNA"/>
</dbReference>
<feature type="transmembrane region" description="Helical" evidence="1">
    <location>
        <begin position="51"/>
        <end position="76"/>
    </location>
</feature>
<evidence type="ECO:0000313" key="2">
    <source>
        <dbReference type="EMBL" id="KAK2143493.1"/>
    </source>
</evidence>
<accession>A0AAD9IZL4</accession>
<protein>
    <submittedName>
        <fullName evidence="2">Uncharacterized protein</fullName>
    </submittedName>
</protein>
<dbReference type="Proteomes" id="UP001209878">
    <property type="component" value="Unassembled WGS sequence"/>
</dbReference>
<feature type="transmembrane region" description="Helical" evidence="1">
    <location>
        <begin position="12"/>
        <end position="31"/>
    </location>
</feature>
<comment type="caution">
    <text evidence="2">The sequence shown here is derived from an EMBL/GenBank/DDBJ whole genome shotgun (WGS) entry which is preliminary data.</text>
</comment>
<name>A0AAD9IZL4_RIDPI</name>
<keyword evidence="1" id="KW-1133">Transmembrane helix</keyword>
<evidence type="ECO:0000256" key="1">
    <source>
        <dbReference type="SAM" id="Phobius"/>
    </source>
</evidence>
<evidence type="ECO:0000313" key="3">
    <source>
        <dbReference type="Proteomes" id="UP001209878"/>
    </source>
</evidence>
<gene>
    <name evidence="2" type="ORF">NP493_4522g00003</name>
</gene>
<dbReference type="AlphaFoldDB" id="A0AAD9IZL4"/>
<sequence>MTVLTSQLLFGSYCEGYAHFTVAVLHVAMLFRNIVVCSNNECLNDPPSVNLLFFVVAAFFVVLMWRALVVMCAITAQYMKTYRDEKSDLEFCRLPHEPTTWLWTIILLT</sequence>
<keyword evidence="3" id="KW-1185">Reference proteome</keyword>
<organism evidence="2 3">
    <name type="scientific">Ridgeia piscesae</name>
    <name type="common">Tubeworm</name>
    <dbReference type="NCBI Taxonomy" id="27915"/>
    <lineage>
        <taxon>Eukaryota</taxon>
        <taxon>Metazoa</taxon>
        <taxon>Spiralia</taxon>
        <taxon>Lophotrochozoa</taxon>
        <taxon>Annelida</taxon>
        <taxon>Polychaeta</taxon>
        <taxon>Sedentaria</taxon>
        <taxon>Canalipalpata</taxon>
        <taxon>Sabellida</taxon>
        <taxon>Siboglinidae</taxon>
        <taxon>Ridgeia</taxon>
    </lineage>
</organism>
<proteinExistence type="predicted"/>
<keyword evidence="1" id="KW-0812">Transmembrane</keyword>